<keyword evidence="4" id="KW-0804">Transcription</keyword>
<organism evidence="6 7">
    <name type="scientific">Actinoplanes philippinensis</name>
    <dbReference type="NCBI Taxonomy" id="35752"/>
    <lineage>
        <taxon>Bacteria</taxon>
        <taxon>Bacillati</taxon>
        <taxon>Actinomycetota</taxon>
        <taxon>Actinomycetes</taxon>
        <taxon>Micromonosporales</taxon>
        <taxon>Micromonosporaceae</taxon>
        <taxon>Actinoplanes</taxon>
    </lineage>
</organism>
<dbReference type="RefSeq" id="WP_093615240.1">
    <property type="nucleotide sequence ID" value="NZ_BOMT01000023.1"/>
</dbReference>
<dbReference type="InterPro" id="IPR036388">
    <property type="entry name" value="WH-like_DNA-bd_sf"/>
</dbReference>
<feature type="domain" description="HTH lysR-type" evidence="5">
    <location>
        <begin position="3"/>
        <end position="60"/>
    </location>
</feature>
<dbReference type="Proteomes" id="UP000199645">
    <property type="component" value="Unassembled WGS sequence"/>
</dbReference>
<name>A0A1I2G7X1_9ACTN</name>
<dbReference type="InterPro" id="IPR005119">
    <property type="entry name" value="LysR_subst-bd"/>
</dbReference>
<dbReference type="GO" id="GO:0003677">
    <property type="term" value="F:DNA binding"/>
    <property type="evidence" value="ECO:0007669"/>
    <property type="project" value="UniProtKB-KW"/>
</dbReference>
<dbReference type="PANTHER" id="PTHR30346:SF28">
    <property type="entry name" value="HTH-TYPE TRANSCRIPTIONAL REGULATOR CYNR"/>
    <property type="match status" value="1"/>
</dbReference>
<dbReference type="Pfam" id="PF00126">
    <property type="entry name" value="HTH_1"/>
    <property type="match status" value="1"/>
</dbReference>
<dbReference type="EMBL" id="FONV01000006">
    <property type="protein sequence ID" value="SFF13070.1"/>
    <property type="molecule type" value="Genomic_DNA"/>
</dbReference>
<dbReference type="Pfam" id="PF03466">
    <property type="entry name" value="LysR_substrate"/>
    <property type="match status" value="1"/>
</dbReference>
<dbReference type="SUPFAM" id="SSF46785">
    <property type="entry name" value="Winged helix' DNA-binding domain"/>
    <property type="match status" value="1"/>
</dbReference>
<protein>
    <submittedName>
        <fullName evidence="6">DNA-binding transcriptional regulator, LysR family</fullName>
    </submittedName>
</protein>
<sequence length="283" mass="30115">MTVDLRHLRVFLAIAAEGSVTRAAARLHVTQPALSRTLQQLEAHLGVTLADRSTHHLELTAAGTALRERAAAAVAAVDDVLDPARAGTWPLRLGHAWSALGEHTGPLLRAWDEAYPDVPLRLLRIDDRTAGLTDDRTDAAVLRDPGEIPRVRTECLLTEARLAAVPADGELARRPRLSLADLAGRPIAINTVTGTTTLDLWPSDAAPAVTVEVANTDDWLAAISAGRAVGVTSVATAAMYPHPAVAYVPLTDAPPLRLYVAWREPPTHPAVPALIALLRTLAT</sequence>
<evidence type="ECO:0000256" key="2">
    <source>
        <dbReference type="ARBA" id="ARBA00023015"/>
    </source>
</evidence>
<gene>
    <name evidence="6" type="ORF">SAMN05421541_106260</name>
</gene>
<keyword evidence="2" id="KW-0805">Transcription regulation</keyword>
<dbReference type="Gene3D" id="1.10.10.10">
    <property type="entry name" value="Winged helix-like DNA-binding domain superfamily/Winged helix DNA-binding domain"/>
    <property type="match status" value="1"/>
</dbReference>
<evidence type="ECO:0000313" key="7">
    <source>
        <dbReference type="Proteomes" id="UP000199645"/>
    </source>
</evidence>
<dbReference type="SUPFAM" id="SSF53850">
    <property type="entry name" value="Periplasmic binding protein-like II"/>
    <property type="match status" value="1"/>
</dbReference>
<evidence type="ECO:0000313" key="6">
    <source>
        <dbReference type="EMBL" id="SFF13070.1"/>
    </source>
</evidence>
<dbReference type="PRINTS" id="PR00039">
    <property type="entry name" value="HTHLYSR"/>
</dbReference>
<keyword evidence="3 6" id="KW-0238">DNA-binding</keyword>
<dbReference type="STRING" id="35752.SAMN05421541_106260"/>
<comment type="similarity">
    <text evidence="1">Belongs to the LysR transcriptional regulatory family.</text>
</comment>
<dbReference type="PROSITE" id="PS50931">
    <property type="entry name" value="HTH_LYSR"/>
    <property type="match status" value="1"/>
</dbReference>
<dbReference type="Gene3D" id="3.40.190.10">
    <property type="entry name" value="Periplasmic binding protein-like II"/>
    <property type="match status" value="2"/>
</dbReference>
<dbReference type="AlphaFoldDB" id="A0A1I2G7X1"/>
<dbReference type="InterPro" id="IPR036390">
    <property type="entry name" value="WH_DNA-bd_sf"/>
</dbReference>
<dbReference type="FunFam" id="1.10.10.10:FF:000001">
    <property type="entry name" value="LysR family transcriptional regulator"/>
    <property type="match status" value="1"/>
</dbReference>
<evidence type="ECO:0000256" key="1">
    <source>
        <dbReference type="ARBA" id="ARBA00009437"/>
    </source>
</evidence>
<dbReference type="PANTHER" id="PTHR30346">
    <property type="entry name" value="TRANSCRIPTIONAL DUAL REGULATOR HCAR-RELATED"/>
    <property type="match status" value="1"/>
</dbReference>
<dbReference type="InterPro" id="IPR000847">
    <property type="entry name" value="LysR_HTH_N"/>
</dbReference>
<keyword evidence="7" id="KW-1185">Reference proteome</keyword>
<dbReference type="OrthoDB" id="3176554at2"/>
<dbReference type="GO" id="GO:0032993">
    <property type="term" value="C:protein-DNA complex"/>
    <property type="evidence" value="ECO:0007669"/>
    <property type="project" value="TreeGrafter"/>
</dbReference>
<evidence type="ECO:0000256" key="4">
    <source>
        <dbReference type="ARBA" id="ARBA00023163"/>
    </source>
</evidence>
<proteinExistence type="inferred from homology"/>
<reference evidence="6 7" key="1">
    <citation type="submission" date="2016-10" db="EMBL/GenBank/DDBJ databases">
        <authorList>
            <person name="de Groot N.N."/>
        </authorList>
    </citation>
    <scope>NUCLEOTIDE SEQUENCE [LARGE SCALE GENOMIC DNA]</scope>
    <source>
        <strain evidence="6 7">DSM 43019</strain>
    </source>
</reference>
<dbReference type="GO" id="GO:0003700">
    <property type="term" value="F:DNA-binding transcription factor activity"/>
    <property type="evidence" value="ECO:0007669"/>
    <property type="project" value="InterPro"/>
</dbReference>
<accession>A0A1I2G7X1</accession>
<evidence type="ECO:0000256" key="3">
    <source>
        <dbReference type="ARBA" id="ARBA00023125"/>
    </source>
</evidence>
<dbReference type="CDD" id="cd08414">
    <property type="entry name" value="PBP2_LTTR_aromatics_like"/>
    <property type="match status" value="1"/>
</dbReference>
<evidence type="ECO:0000259" key="5">
    <source>
        <dbReference type="PROSITE" id="PS50931"/>
    </source>
</evidence>